<evidence type="ECO:0000313" key="1">
    <source>
        <dbReference type="EMBL" id="CAG8476211.1"/>
    </source>
</evidence>
<gene>
    <name evidence="1" type="ORF">SCALOS_LOCUS2235</name>
</gene>
<dbReference type="Proteomes" id="UP000789860">
    <property type="component" value="Unassembled WGS sequence"/>
</dbReference>
<organism evidence="1 2">
    <name type="scientific">Scutellospora calospora</name>
    <dbReference type="NCBI Taxonomy" id="85575"/>
    <lineage>
        <taxon>Eukaryota</taxon>
        <taxon>Fungi</taxon>
        <taxon>Fungi incertae sedis</taxon>
        <taxon>Mucoromycota</taxon>
        <taxon>Glomeromycotina</taxon>
        <taxon>Glomeromycetes</taxon>
        <taxon>Diversisporales</taxon>
        <taxon>Gigasporaceae</taxon>
        <taxon>Scutellospora</taxon>
    </lineage>
</organism>
<accession>A0ACA9KJH2</accession>
<keyword evidence="2" id="KW-1185">Reference proteome</keyword>
<comment type="caution">
    <text evidence="1">The sequence shown here is derived from an EMBL/GenBank/DDBJ whole genome shotgun (WGS) entry which is preliminary data.</text>
</comment>
<feature type="non-terminal residue" evidence="1">
    <location>
        <position position="43"/>
    </location>
</feature>
<name>A0ACA9KJH2_9GLOM</name>
<protein>
    <submittedName>
        <fullName evidence="1">8694_t:CDS:1</fullName>
    </submittedName>
</protein>
<evidence type="ECO:0000313" key="2">
    <source>
        <dbReference type="Proteomes" id="UP000789860"/>
    </source>
</evidence>
<proteinExistence type="predicted"/>
<sequence length="43" mass="5040">MNHISILEEVERPTRSDKAVKRGHFVIDKLDSYNVAIDIMNQR</sequence>
<dbReference type="EMBL" id="CAJVPM010001901">
    <property type="protein sequence ID" value="CAG8476211.1"/>
    <property type="molecule type" value="Genomic_DNA"/>
</dbReference>
<reference evidence="1" key="1">
    <citation type="submission" date="2021-06" db="EMBL/GenBank/DDBJ databases">
        <authorList>
            <person name="Kallberg Y."/>
            <person name="Tangrot J."/>
            <person name="Rosling A."/>
        </authorList>
    </citation>
    <scope>NUCLEOTIDE SEQUENCE</scope>
    <source>
        <strain evidence="1">AU212A</strain>
    </source>
</reference>